<dbReference type="EMBL" id="JACBKZ010000008">
    <property type="protein sequence ID" value="KAF5944862.1"/>
    <property type="molecule type" value="Genomic_DNA"/>
</dbReference>
<keyword evidence="2" id="KW-0805">Transcription regulation</keyword>
<evidence type="ECO:0000256" key="4">
    <source>
        <dbReference type="ARBA" id="ARBA00023163"/>
    </source>
</evidence>
<dbReference type="InterPro" id="IPR045239">
    <property type="entry name" value="bHLH95_bHLH"/>
</dbReference>
<reference evidence="7 8" key="2">
    <citation type="submission" date="2020-07" db="EMBL/GenBank/DDBJ databases">
        <title>Genome assembly of wild tea tree DASZ reveals pedigree and selection history of tea varieties.</title>
        <authorList>
            <person name="Zhang W."/>
        </authorList>
    </citation>
    <scope>NUCLEOTIDE SEQUENCE [LARGE SCALE GENOMIC DNA]</scope>
    <source>
        <strain evidence="8">cv. G240</strain>
        <tissue evidence="7">Leaf</tissue>
    </source>
</reference>
<evidence type="ECO:0000256" key="5">
    <source>
        <dbReference type="ARBA" id="ARBA00023242"/>
    </source>
</evidence>
<dbReference type="SMART" id="SM00353">
    <property type="entry name" value="HLH"/>
    <property type="match status" value="1"/>
</dbReference>
<dbReference type="GO" id="GO:0000978">
    <property type="term" value="F:RNA polymerase II cis-regulatory region sequence-specific DNA binding"/>
    <property type="evidence" value="ECO:0007669"/>
    <property type="project" value="TreeGrafter"/>
</dbReference>
<dbReference type="GO" id="GO:0046983">
    <property type="term" value="F:protein dimerization activity"/>
    <property type="evidence" value="ECO:0007669"/>
    <property type="project" value="InterPro"/>
</dbReference>
<dbReference type="Gene3D" id="4.10.280.10">
    <property type="entry name" value="Helix-loop-helix DNA-binding domain"/>
    <property type="match status" value="1"/>
</dbReference>
<comment type="subcellular location">
    <subcellularLocation>
        <location evidence="1">Nucleus</location>
    </subcellularLocation>
</comment>
<protein>
    <recommendedName>
        <fullName evidence="6">BHLH domain-containing protein</fullName>
    </recommendedName>
</protein>
<dbReference type="SUPFAM" id="SSF47459">
    <property type="entry name" value="HLH, helix-loop-helix DNA-binding domain"/>
    <property type="match status" value="1"/>
</dbReference>
<dbReference type="Pfam" id="PF00010">
    <property type="entry name" value="HLH"/>
    <property type="match status" value="1"/>
</dbReference>
<proteinExistence type="predicted"/>
<gene>
    <name evidence="7" type="ORF">HYC85_018939</name>
</gene>
<dbReference type="PANTHER" id="PTHR16223">
    <property type="entry name" value="TRANSCRIPTION FACTOR BHLH83-RELATED"/>
    <property type="match status" value="1"/>
</dbReference>
<dbReference type="InterPro" id="IPR045843">
    <property type="entry name" value="IND-like"/>
</dbReference>
<sequence>MAGRLNKVSIGQYTSPVARKQGQWPQAMAGGLRGVENKPLPTLRWVDAIDVVTQDGSDSIQLKIPNPAQRGGYFMFEFETKSHPVGLRVVVARTLELDARSHLAPRRRANREFGYLVTMALSFYSNYGALEHLNQDTDSFPQPQPQPELAMDFLGFQDSFLIPDPTTYESIILSETAYSNLFPYFSPTFDHNSSNFELFPPQELDFYPYPKRQKSYEDQYYSDLIAPGLLNGFVSINPPMLPEFSPELHVPLPEFHSPLVYSCGSGVESIENVKKPNGGCLSAQTIAARQRRRKITEKTQELGKLIPGGQKMNTAEMFQAAFKYIKFLQAQVGVLGMMGSIQDNEKEPVHSQELQELVASPRIQEKLYSSEKCIVPNQLVQTLVNDSELQSNSLVLKELHQYIPISG</sequence>
<dbReference type="PROSITE" id="PS50888">
    <property type="entry name" value="BHLH"/>
    <property type="match status" value="1"/>
</dbReference>
<dbReference type="InterPro" id="IPR036638">
    <property type="entry name" value="HLH_DNA-bd_sf"/>
</dbReference>
<dbReference type="PANTHER" id="PTHR16223:SF49">
    <property type="entry name" value="TRANSCRIPTION FACTOR BHLH52-RELATED"/>
    <property type="match status" value="1"/>
</dbReference>
<reference evidence="8" key="1">
    <citation type="journal article" date="2020" name="Nat. Commun.">
        <title>Genome assembly of wild tea tree DASZ reveals pedigree and selection history of tea varieties.</title>
        <authorList>
            <person name="Zhang W."/>
            <person name="Zhang Y."/>
            <person name="Qiu H."/>
            <person name="Guo Y."/>
            <person name="Wan H."/>
            <person name="Zhang X."/>
            <person name="Scossa F."/>
            <person name="Alseekh S."/>
            <person name="Zhang Q."/>
            <person name="Wang P."/>
            <person name="Xu L."/>
            <person name="Schmidt M.H."/>
            <person name="Jia X."/>
            <person name="Li D."/>
            <person name="Zhu A."/>
            <person name="Guo F."/>
            <person name="Chen W."/>
            <person name="Ni D."/>
            <person name="Usadel B."/>
            <person name="Fernie A.R."/>
            <person name="Wen W."/>
        </authorList>
    </citation>
    <scope>NUCLEOTIDE SEQUENCE [LARGE SCALE GENOMIC DNA]</scope>
    <source>
        <strain evidence="8">cv. G240</strain>
    </source>
</reference>
<evidence type="ECO:0000256" key="3">
    <source>
        <dbReference type="ARBA" id="ARBA00023125"/>
    </source>
</evidence>
<dbReference type="GO" id="GO:0005634">
    <property type="term" value="C:nucleus"/>
    <property type="evidence" value="ECO:0007669"/>
    <property type="project" value="UniProtKB-SubCell"/>
</dbReference>
<evidence type="ECO:0000313" key="8">
    <source>
        <dbReference type="Proteomes" id="UP000593564"/>
    </source>
</evidence>
<dbReference type="AlphaFoldDB" id="A0A7J7GVP4"/>
<name>A0A7J7GVP4_CAMSI</name>
<dbReference type="CDD" id="cd11393">
    <property type="entry name" value="bHLH_AtbHLH_like"/>
    <property type="match status" value="1"/>
</dbReference>
<comment type="caution">
    <text evidence="7">The sequence shown here is derived from an EMBL/GenBank/DDBJ whole genome shotgun (WGS) entry which is preliminary data.</text>
</comment>
<evidence type="ECO:0000259" key="6">
    <source>
        <dbReference type="PROSITE" id="PS50888"/>
    </source>
</evidence>
<feature type="domain" description="BHLH" evidence="6">
    <location>
        <begin position="279"/>
        <end position="328"/>
    </location>
</feature>
<keyword evidence="5" id="KW-0539">Nucleus</keyword>
<organism evidence="7 8">
    <name type="scientific">Camellia sinensis</name>
    <name type="common">Tea plant</name>
    <name type="synonym">Thea sinensis</name>
    <dbReference type="NCBI Taxonomy" id="4442"/>
    <lineage>
        <taxon>Eukaryota</taxon>
        <taxon>Viridiplantae</taxon>
        <taxon>Streptophyta</taxon>
        <taxon>Embryophyta</taxon>
        <taxon>Tracheophyta</taxon>
        <taxon>Spermatophyta</taxon>
        <taxon>Magnoliopsida</taxon>
        <taxon>eudicotyledons</taxon>
        <taxon>Gunneridae</taxon>
        <taxon>Pentapetalae</taxon>
        <taxon>asterids</taxon>
        <taxon>Ericales</taxon>
        <taxon>Theaceae</taxon>
        <taxon>Camellia</taxon>
    </lineage>
</organism>
<keyword evidence="4" id="KW-0804">Transcription</keyword>
<keyword evidence="8" id="KW-1185">Reference proteome</keyword>
<dbReference type="InterPro" id="IPR011598">
    <property type="entry name" value="bHLH_dom"/>
</dbReference>
<dbReference type="GO" id="GO:0000981">
    <property type="term" value="F:DNA-binding transcription factor activity, RNA polymerase II-specific"/>
    <property type="evidence" value="ECO:0007669"/>
    <property type="project" value="TreeGrafter"/>
</dbReference>
<evidence type="ECO:0000256" key="2">
    <source>
        <dbReference type="ARBA" id="ARBA00023015"/>
    </source>
</evidence>
<keyword evidence="3" id="KW-0238">DNA-binding</keyword>
<evidence type="ECO:0000256" key="1">
    <source>
        <dbReference type="ARBA" id="ARBA00004123"/>
    </source>
</evidence>
<accession>A0A7J7GVP4</accession>
<dbReference type="Proteomes" id="UP000593564">
    <property type="component" value="Unassembled WGS sequence"/>
</dbReference>
<evidence type="ECO:0000313" key="7">
    <source>
        <dbReference type="EMBL" id="KAF5944862.1"/>
    </source>
</evidence>